<feature type="region of interest" description="Disordered" evidence="1">
    <location>
        <begin position="1"/>
        <end position="107"/>
    </location>
</feature>
<reference evidence="2" key="1">
    <citation type="submission" date="2020-02" db="EMBL/GenBank/DDBJ databases">
        <authorList>
            <person name="Meier V. D."/>
        </authorList>
    </citation>
    <scope>NUCLEOTIDE SEQUENCE</scope>
    <source>
        <strain evidence="2">AVDCRST_MAG19</strain>
    </source>
</reference>
<proteinExistence type="predicted"/>
<feature type="compositionally biased region" description="Basic and acidic residues" evidence="1">
    <location>
        <begin position="31"/>
        <end position="63"/>
    </location>
</feature>
<sequence>MVRRPERLLAHKRRPRREEAAHAVDPGHLQRLGDGHRRQDRGERPRHERLAEARRARRQDVRDATPPFASPSRRPRGANGGWRVRPAGVRALDGYPDGPIRDDDLEDRVPNARQRSGTLPASFNTHATCIDAHMPQYAAARQVEFACVAIGAREGR</sequence>
<gene>
    <name evidence="2" type="ORF">AVDCRST_MAG19-193</name>
</gene>
<evidence type="ECO:0000256" key="1">
    <source>
        <dbReference type="SAM" id="MobiDB-lite"/>
    </source>
</evidence>
<protein>
    <submittedName>
        <fullName evidence="2">Uncharacterized protein</fullName>
    </submittedName>
</protein>
<accession>A0A6J4UC99</accession>
<dbReference type="AlphaFoldDB" id="A0A6J4UC99"/>
<evidence type="ECO:0000313" key="2">
    <source>
        <dbReference type="EMBL" id="CAA9545518.1"/>
    </source>
</evidence>
<dbReference type="EMBL" id="CADCWL010000012">
    <property type="protein sequence ID" value="CAA9545518.1"/>
    <property type="molecule type" value="Genomic_DNA"/>
</dbReference>
<organism evidence="2">
    <name type="scientific">uncultured Thermomicrobiales bacterium</name>
    <dbReference type="NCBI Taxonomy" id="1645740"/>
    <lineage>
        <taxon>Bacteria</taxon>
        <taxon>Pseudomonadati</taxon>
        <taxon>Thermomicrobiota</taxon>
        <taxon>Thermomicrobia</taxon>
        <taxon>Thermomicrobiales</taxon>
        <taxon>environmental samples</taxon>
    </lineage>
</organism>
<name>A0A6J4UC99_9BACT</name>